<dbReference type="Pfam" id="PF00440">
    <property type="entry name" value="TetR_N"/>
    <property type="match status" value="1"/>
</dbReference>
<dbReference type="GO" id="GO:0000976">
    <property type="term" value="F:transcription cis-regulatory region binding"/>
    <property type="evidence" value="ECO:0007669"/>
    <property type="project" value="TreeGrafter"/>
</dbReference>
<dbReference type="SUPFAM" id="SSF46689">
    <property type="entry name" value="Homeodomain-like"/>
    <property type="match status" value="1"/>
</dbReference>
<dbReference type="RefSeq" id="WP_120356594.1">
    <property type="nucleotide sequence ID" value="NZ_RAQO01000012.1"/>
</dbReference>
<evidence type="ECO:0000256" key="1">
    <source>
        <dbReference type="ARBA" id="ARBA00023015"/>
    </source>
</evidence>
<dbReference type="InterPro" id="IPR050109">
    <property type="entry name" value="HTH-type_TetR-like_transc_reg"/>
</dbReference>
<dbReference type="InterPro" id="IPR001647">
    <property type="entry name" value="HTH_TetR"/>
</dbReference>
<keyword evidence="7" id="KW-1185">Reference proteome</keyword>
<keyword evidence="2 4" id="KW-0238">DNA-binding</keyword>
<comment type="caution">
    <text evidence="6">The sequence shown here is derived from an EMBL/GenBank/DDBJ whole genome shotgun (WGS) entry which is preliminary data.</text>
</comment>
<dbReference type="AlphaFoldDB" id="A0A420E6D3"/>
<dbReference type="OrthoDB" id="116240at2"/>
<evidence type="ECO:0000256" key="3">
    <source>
        <dbReference type="ARBA" id="ARBA00023163"/>
    </source>
</evidence>
<dbReference type="InterPro" id="IPR009057">
    <property type="entry name" value="Homeodomain-like_sf"/>
</dbReference>
<evidence type="ECO:0000259" key="5">
    <source>
        <dbReference type="PROSITE" id="PS50977"/>
    </source>
</evidence>
<dbReference type="SUPFAM" id="SSF48498">
    <property type="entry name" value="Tetracyclin repressor-like, C-terminal domain"/>
    <property type="match status" value="1"/>
</dbReference>
<dbReference type="Proteomes" id="UP000286482">
    <property type="component" value="Unassembled WGS sequence"/>
</dbReference>
<dbReference type="PANTHER" id="PTHR30055:SF224">
    <property type="entry name" value="TRANSCRIPTIONAL REGULATOR TETR FAMILY"/>
    <property type="match status" value="1"/>
</dbReference>
<protein>
    <submittedName>
        <fullName evidence="6">TetR/AcrR family transcriptional regulator</fullName>
    </submittedName>
</protein>
<dbReference type="Gene3D" id="1.10.357.10">
    <property type="entry name" value="Tetracycline Repressor, domain 2"/>
    <property type="match status" value="1"/>
</dbReference>
<dbReference type="PRINTS" id="PR00455">
    <property type="entry name" value="HTHTETR"/>
</dbReference>
<evidence type="ECO:0000313" key="6">
    <source>
        <dbReference type="EMBL" id="RKF13181.1"/>
    </source>
</evidence>
<dbReference type="Gene3D" id="1.10.10.60">
    <property type="entry name" value="Homeodomain-like"/>
    <property type="match status" value="1"/>
</dbReference>
<dbReference type="GO" id="GO:0003700">
    <property type="term" value="F:DNA-binding transcription factor activity"/>
    <property type="evidence" value="ECO:0007669"/>
    <property type="project" value="TreeGrafter"/>
</dbReference>
<feature type="DNA-binding region" description="H-T-H motif" evidence="4">
    <location>
        <begin position="42"/>
        <end position="61"/>
    </location>
</feature>
<feature type="domain" description="HTH tetR-type" evidence="5">
    <location>
        <begin position="19"/>
        <end position="79"/>
    </location>
</feature>
<dbReference type="PANTHER" id="PTHR30055">
    <property type="entry name" value="HTH-TYPE TRANSCRIPTIONAL REGULATOR RUTR"/>
    <property type="match status" value="1"/>
</dbReference>
<dbReference type="InterPro" id="IPR023772">
    <property type="entry name" value="DNA-bd_HTH_TetR-type_CS"/>
</dbReference>
<sequence length="212" mass="23987">MTSLSPIAIPQSELRTLSQRKREAVVQAALSEFQSKGFQAASMDAISKAAEVSKRTVYNHFESKDALFEEIAGRLFKHSAKATEFDYHATKALAPQLRDFAHKELLMLSNRQHRELVRVMLAESIRSPELSERVMSRIEVMESSLEKWMKSACEDGRLRPVEANYAATMFLGLLKSNAFWPQLLARLDSPNAEQSEVIIEDAVQMFLGYFAT</sequence>
<dbReference type="PROSITE" id="PS50977">
    <property type="entry name" value="HTH_TETR_2"/>
    <property type="match status" value="1"/>
</dbReference>
<dbReference type="PROSITE" id="PS01081">
    <property type="entry name" value="HTH_TETR_1"/>
    <property type="match status" value="1"/>
</dbReference>
<gene>
    <name evidence="6" type="ORF">DBZ36_19150</name>
</gene>
<dbReference type="InterPro" id="IPR036271">
    <property type="entry name" value="Tet_transcr_reg_TetR-rel_C_sf"/>
</dbReference>
<evidence type="ECO:0000256" key="4">
    <source>
        <dbReference type="PROSITE-ProRule" id="PRU00335"/>
    </source>
</evidence>
<keyword evidence="1" id="KW-0805">Transcription regulation</keyword>
<dbReference type="EMBL" id="RAQO01000012">
    <property type="protein sequence ID" value="RKF13181.1"/>
    <property type="molecule type" value="Genomic_DNA"/>
</dbReference>
<accession>A0A420E6D3</accession>
<evidence type="ECO:0000256" key="2">
    <source>
        <dbReference type="ARBA" id="ARBA00023125"/>
    </source>
</evidence>
<proteinExistence type="predicted"/>
<reference evidence="6 7" key="1">
    <citation type="submission" date="2018-09" db="EMBL/GenBank/DDBJ databases">
        <authorList>
            <person name="Wang Z."/>
        </authorList>
    </citation>
    <scope>NUCLEOTIDE SEQUENCE [LARGE SCALE GENOMIC DNA]</scope>
    <source>
        <strain evidence="6 7">ALS 81</strain>
    </source>
</reference>
<keyword evidence="3" id="KW-0804">Transcription</keyword>
<dbReference type="InterPro" id="IPR039536">
    <property type="entry name" value="TetR_C_Proteobacteria"/>
</dbReference>
<organism evidence="6 7">
    <name type="scientific">Alginatibacterium sediminis</name>
    <dbReference type="NCBI Taxonomy" id="2164068"/>
    <lineage>
        <taxon>Bacteria</taxon>
        <taxon>Pseudomonadati</taxon>
        <taxon>Pseudomonadota</taxon>
        <taxon>Gammaproteobacteria</taxon>
        <taxon>Alteromonadales</taxon>
        <taxon>Alteromonadaceae</taxon>
        <taxon>Alginatibacterium</taxon>
    </lineage>
</organism>
<evidence type="ECO:0000313" key="7">
    <source>
        <dbReference type="Proteomes" id="UP000286482"/>
    </source>
</evidence>
<dbReference type="FunFam" id="1.10.10.60:FF:000141">
    <property type="entry name" value="TetR family transcriptional regulator"/>
    <property type="match status" value="1"/>
</dbReference>
<dbReference type="Pfam" id="PF14246">
    <property type="entry name" value="TetR_C_7"/>
    <property type="match status" value="1"/>
</dbReference>
<name>A0A420E6D3_9ALTE</name>